<protein>
    <recommendedName>
        <fullName evidence="2">Alpha/beta hydrolase fold-3 domain-containing protein</fullName>
    </recommendedName>
</protein>
<reference evidence="3 4" key="1">
    <citation type="submission" date="2020-10" db="EMBL/GenBank/DDBJ databases">
        <title>The Coptis chinensis genome and diversification of protoberbering-type alkaloids.</title>
        <authorList>
            <person name="Wang B."/>
            <person name="Shu S."/>
            <person name="Song C."/>
            <person name="Liu Y."/>
        </authorList>
    </citation>
    <scope>NUCLEOTIDE SEQUENCE [LARGE SCALE GENOMIC DNA]</scope>
    <source>
        <strain evidence="3">HL-2020</strain>
        <tissue evidence="3">Leaf</tissue>
    </source>
</reference>
<dbReference type="OrthoDB" id="408631at2759"/>
<dbReference type="PANTHER" id="PTHR23024:SF211">
    <property type="entry name" value="B1065G12.16 PROTEIN"/>
    <property type="match status" value="1"/>
</dbReference>
<gene>
    <name evidence="3" type="ORF">IFM89_006434</name>
</gene>
<accession>A0A835HRD6</accession>
<dbReference type="GO" id="GO:0016787">
    <property type="term" value="F:hydrolase activity"/>
    <property type="evidence" value="ECO:0007669"/>
    <property type="project" value="InterPro"/>
</dbReference>
<dbReference type="EMBL" id="JADFTS010000005">
    <property type="protein sequence ID" value="KAF9604425.1"/>
    <property type="molecule type" value="Genomic_DNA"/>
</dbReference>
<dbReference type="PANTHER" id="PTHR23024">
    <property type="entry name" value="ARYLACETAMIDE DEACETYLASE"/>
    <property type="match status" value="1"/>
</dbReference>
<proteinExistence type="predicted"/>
<sequence>MPSVGVKLYSVFFKFMLKQRLNNLITTQTNNKKASTSAIFGVTCRPEESIIAANPTFTEADGVATKDIHVDPFTSLTIRIFLPQSSISVSQINPNVGEYGGYSPFLDDHKKLVNKKLPIILQFHGGGFVFGSNDTVANDYFCRRIAKLCDVMVIAVGYRLAPENRYPAAFEDGVKVLNWLGKQANLAECSKSSSVVGNNNKRNSGAGNGGESRKLDGHGRIADAFGASMVEPWLAAHGDPSSFSHTVTRLLLSMYIPQRCNPLKEY</sequence>
<dbReference type="Gene3D" id="3.40.50.1820">
    <property type="entry name" value="alpha/beta hydrolase"/>
    <property type="match status" value="1"/>
</dbReference>
<evidence type="ECO:0000313" key="4">
    <source>
        <dbReference type="Proteomes" id="UP000631114"/>
    </source>
</evidence>
<dbReference type="AlphaFoldDB" id="A0A835HRD6"/>
<feature type="region of interest" description="Disordered" evidence="1">
    <location>
        <begin position="193"/>
        <end position="215"/>
    </location>
</feature>
<dbReference type="InterPro" id="IPR050466">
    <property type="entry name" value="Carboxylest/Gibb_receptor"/>
</dbReference>
<dbReference type="Pfam" id="PF07859">
    <property type="entry name" value="Abhydrolase_3"/>
    <property type="match status" value="1"/>
</dbReference>
<evidence type="ECO:0000313" key="3">
    <source>
        <dbReference type="EMBL" id="KAF9604425.1"/>
    </source>
</evidence>
<feature type="compositionally biased region" description="Low complexity" evidence="1">
    <location>
        <begin position="193"/>
        <end position="205"/>
    </location>
</feature>
<keyword evidence="4" id="KW-1185">Reference proteome</keyword>
<comment type="caution">
    <text evidence="3">The sequence shown here is derived from an EMBL/GenBank/DDBJ whole genome shotgun (WGS) entry which is preliminary data.</text>
</comment>
<evidence type="ECO:0000256" key="1">
    <source>
        <dbReference type="SAM" id="MobiDB-lite"/>
    </source>
</evidence>
<dbReference type="InterPro" id="IPR013094">
    <property type="entry name" value="AB_hydrolase_3"/>
</dbReference>
<evidence type="ECO:0000259" key="2">
    <source>
        <dbReference type="Pfam" id="PF07859"/>
    </source>
</evidence>
<feature type="domain" description="Alpha/beta hydrolase fold-3" evidence="2">
    <location>
        <begin position="120"/>
        <end position="192"/>
    </location>
</feature>
<dbReference type="SUPFAM" id="SSF53474">
    <property type="entry name" value="alpha/beta-Hydrolases"/>
    <property type="match status" value="1"/>
</dbReference>
<dbReference type="InterPro" id="IPR029058">
    <property type="entry name" value="AB_hydrolase_fold"/>
</dbReference>
<organism evidence="3 4">
    <name type="scientific">Coptis chinensis</name>
    <dbReference type="NCBI Taxonomy" id="261450"/>
    <lineage>
        <taxon>Eukaryota</taxon>
        <taxon>Viridiplantae</taxon>
        <taxon>Streptophyta</taxon>
        <taxon>Embryophyta</taxon>
        <taxon>Tracheophyta</taxon>
        <taxon>Spermatophyta</taxon>
        <taxon>Magnoliopsida</taxon>
        <taxon>Ranunculales</taxon>
        <taxon>Ranunculaceae</taxon>
        <taxon>Coptidoideae</taxon>
        <taxon>Coptis</taxon>
    </lineage>
</organism>
<dbReference type="Proteomes" id="UP000631114">
    <property type="component" value="Unassembled WGS sequence"/>
</dbReference>
<name>A0A835HRD6_9MAGN</name>